<evidence type="ECO:0000256" key="4">
    <source>
        <dbReference type="ARBA" id="ARBA00022597"/>
    </source>
</evidence>
<dbReference type="InterPro" id="IPR051471">
    <property type="entry name" value="Bacterial_PTS_sugar_comp"/>
</dbReference>
<dbReference type="CDD" id="cd00006">
    <property type="entry name" value="PTS_IIA_man"/>
    <property type="match status" value="1"/>
</dbReference>
<sequence length="153" mass="16033">MIGLVLVTHGRLAEEFRAAMEHVVGPQKNVATICIGPDDDMEHCRGDIRHAVEAVDSGDGVVMLTDMLGSTPCNLCRSMLDHRRLEVLSGVNLPMLVKLAKMRDGHPLSELVASAQEAGRKYIASVGREEANGGVNGNGQAVATATGGSNGGC</sequence>
<dbReference type="InterPro" id="IPR004701">
    <property type="entry name" value="PTS_EIIA_man-typ"/>
</dbReference>
<evidence type="ECO:0000256" key="3">
    <source>
        <dbReference type="ARBA" id="ARBA00022490"/>
    </source>
</evidence>
<evidence type="ECO:0000256" key="1">
    <source>
        <dbReference type="ARBA" id="ARBA00004496"/>
    </source>
</evidence>
<dbReference type="PROSITE" id="PS51096">
    <property type="entry name" value="PTS_EIIA_TYPE_4"/>
    <property type="match status" value="1"/>
</dbReference>
<evidence type="ECO:0000256" key="7">
    <source>
        <dbReference type="ARBA" id="ARBA00022777"/>
    </source>
</evidence>
<evidence type="ECO:0000256" key="6">
    <source>
        <dbReference type="ARBA" id="ARBA00022683"/>
    </source>
</evidence>
<keyword evidence="3" id="KW-0963">Cytoplasm</keyword>
<keyword evidence="6" id="KW-0598">Phosphotransferase system</keyword>
<dbReference type="InterPro" id="IPR036662">
    <property type="entry name" value="PTS_EIIA_man-typ_sf"/>
</dbReference>
<proteinExistence type="predicted"/>
<feature type="domain" description="PTS EIIA type-4" evidence="8">
    <location>
        <begin position="1"/>
        <end position="123"/>
    </location>
</feature>
<dbReference type="InterPro" id="IPR033887">
    <property type="entry name" value="PTS_IIA_man"/>
</dbReference>
<evidence type="ECO:0000256" key="5">
    <source>
        <dbReference type="ARBA" id="ARBA00022679"/>
    </source>
</evidence>
<keyword evidence="7" id="KW-0418">Kinase</keyword>
<organism evidence="9">
    <name type="scientific">Acidicaldus sp</name>
    <dbReference type="NCBI Taxonomy" id="1872105"/>
    <lineage>
        <taxon>Bacteria</taxon>
        <taxon>Pseudomonadati</taxon>
        <taxon>Pseudomonadota</taxon>
        <taxon>Alphaproteobacteria</taxon>
        <taxon>Acetobacterales</taxon>
        <taxon>Acetobacteraceae</taxon>
        <taxon>Acidicaldus</taxon>
    </lineage>
</organism>
<evidence type="ECO:0000256" key="2">
    <source>
        <dbReference type="ARBA" id="ARBA00022448"/>
    </source>
</evidence>
<reference evidence="9" key="1">
    <citation type="journal article" date="2020" name="mSystems">
        <title>Genome- and Community-Level Interaction Insights into Carbon Utilization and Element Cycling Functions of Hydrothermarchaeota in Hydrothermal Sediment.</title>
        <authorList>
            <person name="Zhou Z."/>
            <person name="Liu Y."/>
            <person name="Xu W."/>
            <person name="Pan J."/>
            <person name="Luo Z.H."/>
            <person name="Li M."/>
        </authorList>
    </citation>
    <scope>NUCLEOTIDE SEQUENCE</scope>
    <source>
        <strain evidence="9">SpSt-997</strain>
    </source>
</reference>
<name>A0A8J4H8N4_9PROT</name>
<accession>A0A8J4H8N4</accession>
<keyword evidence="2" id="KW-0813">Transport</keyword>
<dbReference type="GO" id="GO:0016301">
    <property type="term" value="F:kinase activity"/>
    <property type="evidence" value="ECO:0007669"/>
    <property type="project" value="UniProtKB-KW"/>
</dbReference>
<dbReference type="Gene3D" id="3.40.50.510">
    <property type="entry name" value="Phosphotransferase system, mannose-type IIA component"/>
    <property type="match status" value="1"/>
</dbReference>
<dbReference type="GO" id="GO:0016020">
    <property type="term" value="C:membrane"/>
    <property type="evidence" value="ECO:0007669"/>
    <property type="project" value="InterPro"/>
</dbReference>
<gene>
    <name evidence="9" type="ORF">ENY07_04030</name>
</gene>
<dbReference type="SUPFAM" id="SSF53062">
    <property type="entry name" value="PTS system fructose IIA component-like"/>
    <property type="match status" value="1"/>
</dbReference>
<dbReference type="GO" id="GO:0009401">
    <property type="term" value="P:phosphoenolpyruvate-dependent sugar phosphotransferase system"/>
    <property type="evidence" value="ECO:0007669"/>
    <property type="project" value="UniProtKB-KW"/>
</dbReference>
<dbReference type="Pfam" id="PF03610">
    <property type="entry name" value="EIIA-man"/>
    <property type="match status" value="1"/>
</dbReference>
<dbReference type="PANTHER" id="PTHR33799:SF1">
    <property type="entry name" value="PTS SYSTEM MANNOSE-SPECIFIC EIIAB COMPONENT-RELATED"/>
    <property type="match status" value="1"/>
</dbReference>
<keyword evidence="5" id="KW-0808">Transferase</keyword>
<dbReference type="GO" id="GO:0005737">
    <property type="term" value="C:cytoplasm"/>
    <property type="evidence" value="ECO:0007669"/>
    <property type="project" value="UniProtKB-SubCell"/>
</dbReference>
<protein>
    <submittedName>
        <fullName evidence="9">PTS sugar transporter subunit IIA</fullName>
    </submittedName>
</protein>
<keyword evidence="4 9" id="KW-0762">Sugar transport</keyword>
<comment type="subcellular location">
    <subcellularLocation>
        <location evidence="1">Cytoplasm</location>
    </subcellularLocation>
</comment>
<evidence type="ECO:0000259" key="8">
    <source>
        <dbReference type="PROSITE" id="PS51096"/>
    </source>
</evidence>
<dbReference type="EMBL" id="DTQM01000079">
    <property type="protein sequence ID" value="HGC42381.1"/>
    <property type="molecule type" value="Genomic_DNA"/>
</dbReference>
<dbReference type="PANTHER" id="PTHR33799">
    <property type="entry name" value="PTS PERMEASE-RELATED-RELATED"/>
    <property type="match status" value="1"/>
</dbReference>
<comment type="caution">
    <text evidence="9">The sequence shown here is derived from an EMBL/GenBank/DDBJ whole genome shotgun (WGS) entry which is preliminary data.</text>
</comment>
<dbReference type="AlphaFoldDB" id="A0A8J4H8N4"/>
<evidence type="ECO:0000313" key="9">
    <source>
        <dbReference type="EMBL" id="HGC42381.1"/>
    </source>
</evidence>